<sequence>MCRLKPIAPVDSRPRQPNSPRPAQPRPVRHRYLYPRLPVKINNENLLCAKGEVMTSARHRCCSARTPTARVQHETQHKTRHSKPSKSAECPAGERLSKSERAAAAAIEDPSGQTHLNQ</sequence>
<feature type="region of interest" description="Disordered" evidence="1">
    <location>
        <begin position="65"/>
        <end position="118"/>
    </location>
</feature>
<proteinExistence type="predicted"/>
<dbReference type="Proteomes" id="UP000324222">
    <property type="component" value="Unassembled WGS sequence"/>
</dbReference>
<dbReference type="AlphaFoldDB" id="A0A5B7HRS7"/>
<gene>
    <name evidence="2" type="ORF">E2C01_067117</name>
</gene>
<accession>A0A5B7HRS7</accession>
<feature type="region of interest" description="Disordered" evidence="1">
    <location>
        <begin position="1"/>
        <end position="29"/>
    </location>
</feature>
<evidence type="ECO:0000313" key="3">
    <source>
        <dbReference type="Proteomes" id="UP000324222"/>
    </source>
</evidence>
<organism evidence="2 3">
    <name type="scientific">Portunus trituberculatus</name>
    <name type="common">Swimming crab</name>
    <name type="synonym">Neptunus trituberculatus</name>
    <dbReference type="NCBI Taxonomy" id="210409"/>
    <lineage>
        <taxon>Eukaryota</taxon>
        <taxon>Metazoa</taxon>
        <taxon>Ecdysozoa</taxon>
        <taxon>Arthropoda</taxon>
        <taxon>Crustacea</taxon>
        <taxon>Multicrustacea</taxon>
        <taxon>Malacostraca</taxon>
        <taxon>Eumalacostraca</taxon>
        <taxon>Eucarida</taxon>
        <taxon>Decapoda</taxon>
        <taxon>Pleocyemata</taxon>
        <taxon>Brachyura</taxon>
        <taxon>Eubrachyura</taxon>
        <taxon>Portunoidea</taxon>
        <taxon>Portunidae</taxon>
        <taxon>Portuninae</taxon>
        <taxon>Portunus</taxon>
    </lineage>
</organism>
<name>A0A5B7HRS7_PORTR</name>
<evidence type="ECO:0000256" key="1">
    <source>
        <dbReference type="SAM" id="MobiDB-lite"/>
    </source>
</evidence>
<comment type="caution">
    <text evidence="2">The sequence shown here is derived from an EMBL/GenBank/DDBJ whole genome shotgun (WGS) entry which is preliminary data.</text>
</comment>
<keyword evidence="3" id="KW-1185">Reference proteome</keyword>
<reference evidence="2 3" key="1">
    <citation type="submission" date="2019-05" db="EMBL/GenBank/DDBJ databases">
        <title>Another draft genome of Portunus trituberculatus and its Hox gene families provides insights of decapod evolution.</title>
        <authorList>
            <person name="Jeong J.-H."/>
            <person name="Song I."/>
            <person name="Kim S."/>
            <person name="Choi T."/>
            <person name="Kim D."/>
            <person name="Ryu S."/>
            <person name="Kim W."/>
        </authorList>
    </citation>
    <scope>NUCLEOTIDE SEQUENCE [LARGE SCALE GENOMIC DNA]</scope>
    <source>
        <tissue evidence="2">Muscle</tissue>
    </source>
</reference>
<dbReference type="EMBL" id="VSRR010035451">
    <property type="protein sequence ID" value="MPC72803.1"/>
    <property type="molecule type" value="Genomic_DNA"/>
</dbReference>
<evidence type="ECO:0000313" key="2">
    <source>
        <dbReference type="EMBL" id="MPC72803.1"/>
    </source>
</evidence>
<protein>
    <submittedName>
        <fullName evidence="2">Uncharacterized protein</fullName>
    </submittedName>
</protein>